<dbReference type="RefSeq" id="WP_130108852.1">
    <property type="nucleotide sequence ID" value="NZ_CP035806.1"/>
</dbReference>
<keyword evidence="1" id="KW-0812">Transmembrane</keyword>
<gene>
    <name evidence="2" type="ORF">EVS81_01680</name>
</gene>
<evidence type="ECO:0000313" key="3">
    <source>
        <dbReference type="Proteomes" id="UP000289260"/>
    </source>
</evidence>
<dbReference type="KEGG" id="ltr:EVS81_01680"/>
<keyword evidence="1" id="KW-1133">Transmembrane helix</keyword>
<evidence type="ECO:0000313" key="2">
    <source>
        <dbReference type="EMBL" id="QBE47698.1"/>
    </source>
</evidence>
<sequence>MGLDQILQLGLTTFVSAAAGSGLIVFLSWNSRRIARRNYAKEQLLGAIEEHIRALESYDNLFQQQALLGVGNAQSNKGQFAPQKPSTQSLVLAFRRSAIELPLKAQLAIGQAERLALAASPEHPQRAKLADWESEAAEFNMLAVCISAWDGKSSSLPEVRPNRTARADLKALGELDYPSSKALPDLDYHVLPSNRHKKATYFDLNR</sequence>
<name>A0A4P6KCW7_9MICO</name>
<feature type="transmembrane region" description="Helical" evidence="1">
    <location>
        <begin position="6"/>
        <end position="29"/>
    </location>
</feature>
<dbReference type="Proteomes" id="UP000289260">
    <property type="component" value="Chromosome"/>
</dbReference>
<reference evidence="2 3" key="1">
    <citation type="submission" date="2019-02" db="EMBL/GenBank/DDBJ databases">
        <authorList>
            <person name="Sun L."/>
            <person name="Pan D."/>
            <person name="Wu X."/>
        </authorList>
    </citation>
    <scope>NUCLEOTIDE SEQUENCE [LARGE SCALE GENOMIC DNA]</scope>
    <source>
        <strain evidence="2 3">JW-1</strain>
    </source>
</reference>
<accession>A0A4P6KCW7</accession>
<proteinExistence type="predicted"/>
<evidence type="ECO:0000256" key="1">
    <source>
        <dbReference type="SAM" id="Phobius"/>
    </source>
</evidence>
<keyword evidence="1" id="KW-0472">Membrane</keyword>
<dbReference type="AlphaFoldDB" id="A0A4P6KCW7"/>
<protein>
    <submittedName>
        <fullName evidence="2">Uncharacterized protein</fullName>
    </submittedName>
</protein>
<organism evidence="2 3">
    <name type="scientific">Leucobacter triazinivorans</name>
    <dbReference type="NCBI Taxonomy" id="1784719"/>
    <lineage>
        <taxon>Bacteria</taxon>
        <taxon>Bacillati</taxon>
        <taxon>Actinomycetota</taxon>
        <taxon>Actinomycetes</taxon>
        <taxon>Micrococcales</taxon>
        <taxon>Microbacteriaceae</taxon>
        <taxon>Leucobacter</taxon>
    </lineage>
</organism>
<dbReference type="EMBL" id="CP035806">
    <property type="protein sequence ID" value="QBE47698.1"/>
    <property type="molecule type" value="Genomic_DNA"/>
</dbReference>
<keyword evidence="3" id="KW-1185">Reference proteome</keyword>